<accession>B5H5U0</accession>
<dbReference type="EMBL" id="CM000950">
    <property type="protein sequence ID" value="EDY62201.1"/>
    <property type="molecule type" value="Genomic_DNA"/>
</dbReference>
<reference evidence="2" key="1">
    <citation type="submission" date="2008-02" db="EMBL/GenBank/DDBJ databases">
        <authorList>
            <consortium name="The Broad Institute Genome Sequencing Platform"/>
            <person name="Fischbach M."/>
            <person name="Ward D."/>
            <person name="Young S."/>
            <person name="Jaffe D."/>
            <person name="Gnerre S."/>
            <person name="Berlin A."/>
            <person name="Heiman D."/>
            <person name="Hepburn T."/>
            <person name="Sykes S."/>
            <person name="Alvarado L."/>
            <person name="Kodira C.D."/>
            <person name="Straight P."/>
            <person name="Clardy J."/>
            <person name="Hung D."/>
            <person name="Kolter R."/>
            <person name="Mekalanos J."/>
            <person name="Walker S."/>
            <person name="Walsh C.T."/>
            <person name="Lander E."/>
            <person name="Galagan J."/>
            <person name="Nusbaum C."/>
            <person name="Birren B."/>
        </authorList>
    </citation>
    <scope>NUCLEOTIDE SEQUENCE [LARGE SCALE GENOMIC DNA]</scope>
    <source>
        <strain evidence="2">ATCC 25486 / DSM 40338 / CBS 914.69 / JCM 4507 / NBRC 13074 / NRRL 2958 / 5647</strain>
    </source>
</reference>
<sequence length="66" mass="7703">MDSPAPPDGPLSDLEFDQFRDLLRRYCAYELDQWENLQTDTPYGPVYVMFARSLPPDTSPEAYRPF</sequence>
<dbReference type="AlphaFoldDB" id="B5H5U0"/>
<keyword evidence="2" id="KW-1185">Reference proteome</keyword>
<protein>
    <submittedName>
        <fullName evidence="1">Uncharacterized protein</fullName>
    </submittedName>
</protein>
<gene>
    <name evidence="1" type="ORF">SSDG_00519</name>
</gene>
<reference evidence="2" key="2">
    <citation type="submission" date="2009-10" db="EMBL/GenBank/DDBJ databases">
        <title>The genome sequence of Streptomyces pristinaespiralis strain ATCC 25486.</title>
        <authorList>
            <consortium name="The Broad Institute Genome Sequencing Platform"/>
            <consortium name="Broad Institute Microbial Sequencing Center"/>
            <person name="Fischbach M."/>
            <person name="Godfrey P."/>
            <person name="Ward D."/>
            <person name="Young S."/>
            <person name="Zeng Q."/>
            <person name="Koehrsen M."/>
            <person name="Alvarado L."/>
            <person name="Berlin A.M."/>
            <person name="Bochicchio J."/>
            <person name="Borenstein D."/>
            <person name="Chapman S.B."/>
            <person name="Chen Z."/>
            <person name="Engels R."/>
            <person name="Freedman E."/>
            <person name="Gellesch M."/>
            <person name="Goldberg J."/>
            <person name="Griggs A."/>
            <person name="Gujja S."/>
            <person name="Heilman E.R."/>
            <person name="Heiman D.I."/>
            <person name="Hepburn T.A."/>
            <person name="Howarth C."/>
            <person name="Jen D."/>
            <person name="Larson L."/>
            <person name="Lewis B."/>
            <person name="Mehta T."/>
            <person name="Park D."/>
            <person name="Pearson M."/>
            <person name="Richards J."/>
            <person name="Roberts A."/>
            <person name="Saif S."/>
            <person name="Shea T.D."/>
            <person name="Shenoy N."/>
            <person name="Sisk P."/>
            <person name="Stolte C."/>
            <person name="Sykes S.N."/>
            <person name="Thomson T."/>
            <person name="Walk T."/>
            <person name="White J."/>
            <person name="Yandava C."/>
            <person name="Straight P."/>
            <person name="Clardy J."/>
            <person name="Hung D."/>
            <person name="Kolter R."/>
            <person name="Mekalanos J."/>
            <person name="Walker S."/>
            <person name="Walsh C.T."/>
            <person name="Wieland-Brown L.C."/>
            <person name="Haas B."/>
            <person name="Nusbaum C."/>
            <person name="Birren B."/>
        </authorList>
    </citation>
    <scope>NUCLEOTIDE SEQUENCE [LARGE SCALE GENOMIC DNA]</scope>
    <source>
        <strain evidence="2">ATCC 25486 / DSM 40338 / CBS 914.69 / JCM 4507 / NBRC 13074 / NRRL 2958 / 5647</strain>
    </source>
</reference>
<evidence type="ECO:0000313" key="1">
    <source>
        <dbReference type="EMBL" id="EDY62201.1"/>
    </source>
</evidence>
<dbReference type="HOGENOM" id="CLU_2829483_0_0_11"/>
<proteinExistence type="predicted"/>
<name>B5H5U0_STRE2</name>
<organism evidence="1 2">
    <name type="scientific">Streptomyces pristinaespiralis (strain ATCC 25486 / DSM 40338 / CBS 914.69 / JCM 4507 / KCC S-0507 / NBRC 13074 / NRRL 2958 / 5647)</name>
    <dbReference type="NCBI Taxonomy" id="457429"/>
    <lineage>
        <taxon>Bacteria</taxon>
        <taxon>Bacillati</taxon>
        <taxon>Actinomycetota</taxon>
        <taxon>Actinomycetes</taxon>
        <taxon>Kitasatosporales</taxon>
        <taxon>Streptomycetaceae</taxon>
        <taxon>Streptomyces</taxon>
    </lineage>
</organism>
<evidence type="ECO:0000313" key="2">
    <source>
        <dbReference type="Proteomes" id="UP000002805"/>
    </source>
</evidence>
<dbReference type="Proteomes" id="UP000002805">
    <property type="component" value="Chromosome"/>
</dbReference>